<accession>A0A0N0I997</accession>
<gene>
    <name evidence="2" type="ORF">M992_2833</name>
</gene>
<comment type="caution">
    <text evidence="2">The sequence shown here is derived from an EMBL/GenBank/DDBJ whole genome shotgun (WGS) entry which is preliminary data.</text>
</comment>
<dbReference type="EMBL" id="LGAA01000027">
    <property type="protein sequence ID" value="KPD01860.1"/>
    <property type="molecule type" value="Genomic_DNA"/>
</dbReference>
<dbReference type="AlphaFoldDB" id="A0A0N0I997"/>
<protein>
    <recommendedName>
        <fullName evidence="4">YcdZ family protein</fullName>
    </recommendedName>
</protein>
<feature type="transmembrane region" description="Helical" evidence="1">
    <location>
        <begin position="12"/>
        <end position="35"/>
    </location>
</feature>
<sequence length="168" mass="18683">MLSFLKSIGLIIYQVTTVKLLFSLSLTTAILSGIWAWVADLFGLISWAGFLGCTAYFAYPKEGIKGLLITVLTVFSGVIWGLVIIHSDEFIHDLPNYVGYLVTTIVAFVMCFQAYKSWLAYIPGTFIGACSTFAGQGYWKIIIPSLLIGVLFGYLMKQSGLWLVKKWK</sequence>
<name>A0A0N0I997_9GAMM</name>
<evidence type="ECO:0000256" key="1">
    <source>
        <dbReference type="SAM" id="Phobius"/>
    </source>
</evidence>
<feature type="transmembrane region" description="Helical" evidence="1">
    <location>
        <begin position="97"/>
        <end position="115"/>
    </location>
</feature>
<organism evidence="2 3">
    <name type="scientific">Moellerella wisconsensis ATCC 35017</name>
    <dbReference type="NCBI Taxonomy" id="1354267"/>
    <lineage>
        <taxon>Bacteria</taxon>
        <taxon>Pseudomonadati</taxon>
        <taxon>Pseudomonadota</taxon>
        <taxon>Gammaproteobacteria</taxon>
        <taxon>Enterobacterales</taxon>
        <taxon>Morganellaceae</taxon>
        <taxon>Moellerella</taxon>
    </lineage>
</organism>
<feature type="transmembrane region" description="Helical" evidence="1">
    <location>
        <begin position="41"/>
        <end position="59"/>
    </location>
</feature>
<dbReference type="InterPro" id="IPR009476">
    <property type="entry name" value="DUF1097"/>
</dbReference>
<keyword evidence="3" id="KW-1185">Reference proteome</keyword>
<evidence type="ECO:0008006" key="4">
    <source>
        <dbReference type="Google" id="ProtNLM"/>
    </source>
</evidence>
<keyword evidence="1" id="KW-0812">Transmembrane</keyword>
<evidence type="ECO:0000313" key="2">
    <source>
        <dbReference type="EMBL" id="KPD01860.1"/>
    </source>
</evidence>
<keyword evidence="1" id="KW-0472">Membrane</keyword>
<dbReference type="Proteomes" id="UP000053226">
    <property type="component" value="Unassembled WGS sequence"/>
</dbReference>
<keyword evidence="1" id="KW-1133">Transmembrane helix</keyword>
<dbReference type="Pfam" id="PF06496">
    <property type="entry name" value="DUF1097"/>
    <property type="match status" value="1"/>
</dbReference>
<evidence type="ECO:0000313" key="3">
    <source>
        <dbReference type="Proteomes" id="UP000053226"/>
    </source>
</evidence>
<feature type="transmembrane region" description="Helical" evidence="1">
    <location>
        <begin position="145"/>
        <end position="164"/>
    </location>
</feature>
<proteinExistence type="predicted"/>
<feature type="transmembrane region" description="Helical" evidence="1">
    <location>
        <begin position="66"/>
        <end position="85"/>
    </location>
</feature>
<reference evidence="2 3" key="1">
    <citation type="submission" date="2015-07" db="EMBL/GenBank/DDBJ databases">
        <title>ATOL: Assembling a taxonomically balanced genome-scale reconstruction of the evolutionary history of the Enterobacteriaceae.</title>
        <authorList>
            <person name="Plunkett G.III."/>
            <person name="Neeno-Eckwall E.C."/>
            <person name="Glasner J.D."/>
            <person name="Perna N.T."/>
        </authorList>
    </citation>
    <scope>NUCLEOTIDE SEQUENCE [LARGE SCALE GENOMIC DNA]</scope>
    <source>
        <strain evidence="2 3">ATCC 35017</strain>
    </source>
</reference>